<sequence length="305" mass="34846">MTFIVQLVGEQYLPNVLPVRHYHPDYVLLVYSKRTRSHFERLQHFLQSETNVMGVETDAFNIAIITEQIEQALQTYQERWKDQTGKTTLLFNLTGGTKAMILGAQQLASHYQAPICYLQSEGIQSVIYSYEWNMNRLRQKERETLPSYLNLREMLNLTLGKEGVVWKENGPSPEEGGLFERAIADVLYRDPDYEVMCGVKFYDNIEIDVVIRYQNQLGILEAKIDKKAGKLEGIHQLGTAVRPLGTYTKQFFAINNNDSEGSQKIVREVSRIIIIPLLEYKRGATSLTDGDAAILTAKVAQSFKE</sequence>
<dbReference type="InterPro" id="IPR011335">
    <property type="entry name" value="Restrct_endonuc-II-like"/>
</dbReference>
<dbReference type="AlphaFoldDB" id="A0A402A9N7"/>
<dbReference type="SUPFAM" id="SSF52980">
    <property type="entry name" value="Restriction endonuclease-like"/>
    <property type="match status" value="1"/>
</dbReference>
<accession>A0A402A9N7</accession>
<protein>
    <recommendedName>
        <fullName evidence="1">Card1 CARF domain-containing protein</fullName>
    </recommendedName>
</protein>
<reference evidence="3" key="1">
    <citation type="submission" date="2018-12" db="EMBL/GenBank/DDBJ databases">
        <title>Tengunoibacter tsumagoiensis gen. nov., sp. nov., Dictyobacter kobayashii sp. nov., D. alpinus sp. nov., and D. joshuensis sp. nov. and description of Dictyobacteraceae fam. nov. within the order Ktedonobacterales isolated from Tengu-no-mugimeshi.</title>
        <authorList>
            <person name="Wang C.M."/>
            <person name="Zheng Y."/>
            <person name="Sakai Y."/>
            <person name="Toyoda A."/>
            <person name="Minakuchi Y."/>
            <person name="Abe K."/>
            <person name="Yokota A."/>
            <person name="Yabe S."/>
        </authorList>
    </citation>
    <scope>NUCLEOTIDE SEQUENCE [LARGE SCALE GENOMIC DNA]</scope>
    <source>
        <strain evidence="3">Uno3</strain>
    </source>
</reference>
<dbReference type="EMBL" id="BIFR01000002">
    <property type="protein sequence ID" value="GCE15839.1"/>
    <property type="molecule type" value="Genomic_DNA"/>
</dbReference>
<name>A0A402A9N7_9CHLR</name>
<dbReference type="InterPro" id="IPR056339">
    <property type="entry name" value="CARF_Card1"/>
</dbReference>
<evidence type="ECO:0000259" key="1">
    <source>
        <dbReference type="Pfam" id="PF23400"/>
    </source>
</evidence>
<dbReference type="Pfam" id="PF23400">
    <property type="entry name" value="CARF_Card1"/>
    <property type="match status" value="1"/>
</dbReference>
<dbReference type="Gene3D" id="3.40.50.10770">
    <property type="entry name" value="Hypothetical protein VC1899 like domain (Restriction endonuclease-like)"/>
    <property type="match status" value="1"/>
</dbReference>
<keyword evidence="3" id="KW-1185">Reference proteome</keyword>
<dbReference type="OrthoDB" id="159379at2"/>
<evidence type="ECO:0000313" key="2">
    <source>
        <dbReference type="EMBL" id="GCE15839.1"/>
    </source>
</evidence>
<dbReference type="RefSeq" id="WP_126583247.1">
    <property type="nucleotide sequence ID" value="NZ_BIFR01000002.1"/>
</dbReference>
<organism evidence="2 3">
    <name type="scientific">Tengunoibacter tsumagoiensis</name>
    <dbReference type="NCBI Taxonomy" id="2014871"/>
    <lineage>
        <taxon>Bacteria</taxon>
        <taxon>Bacillati</taxon>
        <taxon>Chloroflexota</taxon>
        <taxon>Ktedonobacteria</taxon>
        <taxon>Ktedonobacterales</taxon>
        <taxon>Dictyobacteraceae</taxon>
        <taxon>Tengunoibacter</taxon>
    </lineage>
</organism>
<comment type="caution">
    <text evidence="2">The sequence shown here is derived from an EMBL/GenBank/DDBJ whole genome shotgun (WGS) entry which is preliminary data.</text>
</comment>
<dbReference type="Proteomes" id="UP000287352">
    <property type="component" value="Unassembled WGS sequence"/>
</dbReference>
<gene>
    <name evidence="2" type="ORF">KTT_56980</name>
</gene>
<feature type="domain" description="Card1 CARF" evidence="1">
    <location>
        <begin position="4"/>
        <end position="119"/>
    </location>
</feature>
<evidence type="ECO:0000313" key="3">
    <source>
        <dbReference type="Proteomes" id="UP000287352"/>
    </source>
</evidence>
<proteinExistence type="predicted"/>